<dbReference type="Pfam" id="PF14089">
    <property type="entry name" value="KbaA"/>
    <property type="match status" value="1"/>
</dbReference>
<evidence type="ECO:0000313" key="2">
    <source>
        <dbReference type="EMBL" id="GGK01987.1"/>
    </source>
</evidence>
<organism evidence="2 3">
    <name type="scientific">Calditerricola satsumensis</name>
    <dbReference type="NCBI Taxonomy" id="373054"/>
    <lineage>
        <taxon>Bacteria</taxon>
        <taxon>Bacillati</taxon>
        <taxon>Bacillota</taxon>
        <taxon>Bacilli</taxon>
        <taxon>Bacillales</taxon>
        <taxon>Bacillaceae</taxon>
        <taxon>Calditerricola</taxon>
    </lineage>
</organism>
<feature type="transmembrane region" description="Helical" evidence="1">
    <location>
        <begin position="79"/>
        <end position="98"/>
    </location>
</feature>
<sequence>MTVRKWLSWFGKTLAVGAGSALITGLFLTRATLTSPSEVLVAAVSYAWFGLLFGAVSQMGLFAFLWVQRLGLGLVRRPFVWNGFLLVLVAVAFVDVAYLRHAAFGAGEPLLAYFALPAGVLAWAVAGAWWKARLTHRRAFVPTLFYLFAGTLLEAVPVLRGDNPVQIALMLIPLLCCNTWQVLTLHKLTGSEETEEAKRRVSLGLGAARPRRG</sequence>
<evidence type="ECO:0008006" key="4">
    <source>
        <dbReference type="Google" id="ProtNLM"/>
    </source>
</evidence>
<reference evidence="2" key="1">
    <citation type="journal article" date="2014" name="Int. J. Syst. Evol. Microbiol.">
        <title>Complete genome sequence of Corynebacterium casei LMG S-19264T (=DSM 44701T), isolated from a smear-ripened cheese.</title>
        <authorList>
            <consortium name="US DOE Joint Genome Institute (JGI-PGF)"/>
            <person name="Walter F."/>
            <person name="Albersmeier A."/>
            <person name="Kalinowski J."/>
            <person name="Ruckert C."/>
        </authorList>
    </citation>
    <scope>NUCLEOTIDE SEQUENCE</scope>
    <source>
        <strain evidence="2">JCM 14719</strain>
    </source>
</reference>
<evidence type="ECO:0000313" key="3">
    <source>
        <dbReference type="Proteomes" id="UP000637720"/>
    </source>
</evidence>
<feature type="transmembrane region" description="Helical" evidence="1">
    <location>
        <begin position="46"/>
        <end position="67"/>
    </location>
</feature>
<dbReference type="AlphaFoldDB" id="A0A8J3FCW9"/>
<reference evidence="2" key="2">
    <citation type="submission" date="2020-09" db="EMBL/GenBank/DDBJ databases">
        <authorList>
            <person name="Sun Q."/>
            <person name="Ohkuma M."/>
        </authorList>
    </citation>
    <scope>NUCLEOTIDE SEQUENCE</scope>
    <source>
        <strain evidence="2">JCM 14719</strain>
    </source>
</reference>
<keyword evidence="1" id="KW-0812">Transmembrane</keyword>
<gene>
    <name evidence="2" type="ORF">GCM10007043_15090</name>
</gene>
<comment type="caution">
    <text evidence="2">The sequence shown here is derived from an EMBL/GenBank/DDBJ whole genome shotgun (WGS) entry which is preliminary data.</text>
</comment>
<evidence type="ECO:0000256" key="1">
    <source>
        <dbReference type="SAM" id="Phobius"/>
    </source>
</evidence>
<dbReference type="PIRSF" id="PIRSF029886">
    <property type="entry name" value="KBAA"/>
    <property type="match status" value="1"/>
</dbReference>
<feature type="transmembrane region" description="Helical" evidence="1">
    <location>
        <begin position="110"/>
        <end position="130"/>
    </location>
</feature>
<name>A0A8J3FCW9_9BACI</name>
<feature type="transmembrane region" description="Helical" evidence="1">
    <location>
        <begin position="139"/>
        <end position="159"/>
    </location>
</feature>
<dbReference type="EMBL" id="BMOF01000028">
    <property type="protein sequence ID" value="GGK01987.1"/>
    <property type="molecule type" value="Genomic_DNA"/>
</dbReference>
<dbReference type="GO" id="GO:0045881">
    <property type="term" value="P:positive regulation of sporulation resulting in formation of a cellular spore"/>
    <property type="evidence" value="ECO:0007669"/>
    <property type="project" value="InterPro"/>
</dbReference>
<protein>
    <recommendedName>
        <fullName evidence="4">KinB signaling pathway activation protein</fullName>
    </recommendedName>
</protein>
<keyword evidence="3" id="KW-1185">Reference proteome</keyword>
<keyword evidence="1" id="KW-0472">Membrane</keyword>
<dbReference type="Proteomes" id="UP000637720">
    <property type="component" value="Unassembled WGS sequence"/>
</dbReference>
<dbReference type="RefSeq" id="WP_188817427.1">
    <property type="nucleotide sequence ID" value="NZ_BMOF01000028.1"/>
</dbReference>
<accession>A0A8J3FCW9</accession>
<keyword evidence="1" id="KW-1133">Transmembrane helix</keyword>
<dbReference type="InterPro" id="IPR024164">
    <property type="entry name" value="KinB-signalling_activ"/>
</dbReference>
<proteinExistence type="predicted"/>
<dbReference type="SMART" id="SM01251">
    <property type="entry name" value="KbaA"/>
    <property type="match status" value="1"/>
</dbReference>